<feature type="transmembrane region" description="Helical" evidence="5">
    <location>
        <begin position="44"/>
        <end position="63"/>
    </location>
</feature>
<evidence type="ECO:0000256" key="4">
    <source>
        <dbReference type="ARBA" id="ARBA00023136"/>
    </source>
</evidence>
<evidence type="ECO:0000313" key="7">
    <source>
        <dbReference type="Proteomes" id="UP000030826"/>
    </source>
</evidence>
<feature type="transmembrane region" description="Helical" evidence="5">
    <location>
        <begin position="12"/>
        <end position="32"/>
    </location>
</feature>
<dbReference type="RefSeq" id="WP_039195380.1">
    <property type="nucleotide sequence ID" value="NZ_JRFJ01000006.1"/>
</dbReference>
<dbReference type="Pfam" id="PF04172">
    <property type="entry name" value="LrgB"/>
    <property type="match status" value="1"/>
</dbReference>
<reference evidence="6 7" key="1">
    <citation type="submission" date="2014-09" db="EMBL/GenBank/DDBJ databases">
        <title>Isolation and characterization of Aurantimonas altamirensis ON-56566 from clinical sample following a dog bite.</title>
        <authorList>
            <person name="Eshaghi A."/>
            <person name="Li A."/>
            <person name="Shahinas D."/>
            <person name="Bahn P."/>
            <person name="Kus J.V."/>
            <person name="Patel S.N."/>
        </authorList>
    </citation>
    <scope>NUCLEOTIDE SEQUENCE [LARGE SCALE GENOMIC DNA]</scope>
    <source>
        <strain evidence="6 7">ON-56566</strain>
    </source>
</reference>
<gene>
    <name evidence="6" type="ORF">LA66_17730</name>
</gene>
<dbReference type="InterPro" id="IPR007300">
    <property type="entry name" value="CidB/LrgB"/>
</dbReference>
<dbReference type="PANTHER" id="PTHR30249">
    <property type="entry name" value="PUTATIVE SEROTONIN TRANSPORTER"/>
    <property type="match status" value="1"/>
</dbReference>
<dbReference type="EMBL" id="JRFJ01000006">
    <property type="protein sequence ID" value="KHJ53258.1"/>
    <property type="molecule type" value="Genomic_DNA"/>
</dbReference>
<keyword evidence="3 5" id="KW-1133">Transmembrane helix</keyword>
<dbReference type="PANTHER" id="PTHR30249:SF0">
    <property type="entry name" value="PLASTIDAL GLYCOLATE_GLYCERATE TRANSLOCATOR 1, CHLOROPLASTIC"/>
    <property type="match status" value="1"/>
</dbReference>
<evidence type="ECO:0000256" key="5">
    <source>
        <dbReference type="SAM" id="Phobius"/>
    </source>
</evidence>
<dbReference type="STRING" id="370622.LA66_17730"/>
<dbReference type="Proteomes" id="UP000030826">
    <property type="component" value="Unassembled WGS sequence"/>
</dbReference>
<evidence type="ECO:0000256" key="1">
    <source>
        <dbReference type="ARBA" id="ARBA00004141"/>
    </source>
</evidence>
<keyword evidence="4 5" id="KW-0472">Membrane</keyword>
<dbReference type="OrthoDB" id="9811701at2"/>
<dbReference type="AlphaFoldDB" id="A0A0B1PXK4"/>
<evidence type="ECO:0000256" key="3">
    <source>
        <dbReference type="ARBA" id="ARBA00022989"/>
    </source>
</evidence>
<name>A0A0B1PXK4_9HYPH</name>
<sequence length="242" mass="25135">MIGTPTPFELWAYLSASPLLWLTVTLLAWLVADEIAIRTGRNPVANPVLIAILIIAGLLAITGTPYRSYFDGAQFVHFLLGPATVALAIPLYRARRVIMDNFVPLLAALVIGSATAIAVTVLMARWLGLPQVAILSLAPKSATAPVAMGISQAIGGQPALTAAMCILTGIIGALIVTPMMNALRIRNYAARGFAVGLASHGIGTARAFTVDSLAGAFAGIAMGLNALTTSIILPPLVGLLMR</sequence>
<organism evidence="6 7">
    <name type="scientific">Aureimonas altamirensis</name>
    <dbReference type="NCBI Taxonomy" id="370622"/>
    <lineage>
        <taxon>Bacteria</taxon>
        <taxon>Pseudomonadati</taxon>
        <taxon>Pseudomonadota</taxon>
        <taxon>Alphaproteobacteria</taxon>
        <taxon>Hyphomicrobiales</taxon>
        <taxon>Aurantimonadaceae</taxon>
        <taxon>Aureimonas</taxon>
    </lineage>
</organism>
<proteinExistence type="predicted"/>
<feature type="transmembrane region" description="Helical" evidence="5">
    <location>
        <begin position="188"/>
        <end position="208"/>
    </location>
</feature>
<feature type="transmembrane region" description="Helical" evidence="5">
    <location>
        <begin position="105"/>
        <end position="127"/>
    </location>
</feature>
<evidence type="ECO:0000313" key="6">
    <source>
        <dbReference type="EMBL" id="KHJ53258.1"/>
    </source>
</evidence>
<comment type="subcellular location">
    <subcellularLocation>
        <location evidence="1">Membrane</location>
        <topology evidence="1">Multi-pass membrane protein</topology>
    </subcellularLocation>
</comment>
<feature type="transmembrane region" description="Helical" evidence="5">
    <location>
        <begin position="214"/>
        <end position="240"/>
    </location>
</feature>
<protein>
    <submittedName>
        <fullName evidence="6">Membrane protein</fullName>
    </submittedName>
</protein>
<comment type="caution">
    <text evidence="6">The sequence shown here is derived from an EMBL/GenBank/DDBJ whole genome shotgun (WGS) entry which is preliminary data.</text>
</comment>
<feature type="transmembrane region" description="Helical" evidence="5">
    <location>
        <begin position="158"/>
        <end position="176"/>
    </location>
</feature>
<dbReference type="GO" id="GO:0016020">
    <property type="term" value="C:membrane"/>
    <property type="evidence" value="ECO:0007669"/>
    <property type="project" value="UniProtKB-SubCell"/>
</dbReference>
<accession>A0A0B1PXK4</accession>
<feature type="transmembrane region" description="Helical" evidence="5">
    <location>
        <begin position="75"/>
        <end position="93"/>
    </location>
</feature>
<evidence type="ECO:0000256" key="2">
    <source>
        <dbReference type="ARBA" id="ARBA00022692"/>
    </source>
</evidence>
<keyword evidence="2 5" id="KW-0812">Transmembrane</keyword>